<name>A0A6G1HKF5_9PEZI</name>
<reference evidence="1" key="1">
    <citation type="journal article" date="2020" name="Stud. Mycol.">
        <title>101 Dothideomycetes genomes: a test case for predicting lifestyles and emergence of pathogens.</title>
        <authorList>
            <person name="Haridas S."/>
            <person name="Albert R."/>
            <person name="Binder M."/>
            <person name="Bloem J."/>
            <person name="Labutti K."/>
            <person name="Salamov A."/>
            <person name="Andreopoulos B."/>
            <person name="Baker S."/>
            <person name="Barry K."/>
            <person name="Bills G."/>
            <person name="Bluhm B."/>
            <person name="Cannon C."/>
            <person name="Castanera R."/>
            <person name="Culley D."/>
            <person name="Daum C."/>
            <person name="Ezra D."/>
            <person name="Gonzalez J."/>
            <person name="Henrissat B."/>
            <person name="Kuo A."/>
            <person name="Liang C."/>
            <person name="Lipzen A."/>
            <person name="Lutzoni F."/>
            <person name="Magnuson J."/>
            <person name="Mondo S."/>
            <person name="Nolan M."/>
            <person name="Ohm R."/>
            <person name="Pangilinan J."/>
            <person name="Park H.-J."/>
            <person name="Ramirez L."/>
            <person name="Alfaro M."/>
            <person name="Sun H."/>
            <person name="Tritt A."/>
            <person name="Yoshinaga Y."/>
            <person name="Zwiers L.-H."/>
            <person name="Turgeon B."/>
            <person name="Goodwin S."/>
            <person name="Spatafora J."/>
            <person name="Crous P."/>
            <person name="Grigoriev I."/>
        </authorList>
    </citation>
    <scope>NUCLEOTIDE SEQUENCE</scope>
    <source>
        <strain evidence="1">CBS 262.69</strain>
    </source>
</reference>
<gene>
    <name evidence="1" type="ORF">EJ06DRAFT_221234</name>
</gene>
<accession>A0A6G1HKF5</accession>
<dbReference type="EMBL" id="ML996706">
    <property type="protein sequence ID" value="KAF2396490.1"/>
    <property type="molecule type" value="Genomic_DNA"/>
</dbReference>
<sequence>MPLGHSMPAPLLPIEGLCGQGQSRRRIPALGPARLDAERTPNCLSYARVMRLFGAPWSVCRYLSCEGISTTQYHPLPLASCSCSLSLWAWIFLPSSSLLPTMLPYMATEVPPAKCQNKNT</sequence>
<dbReference type="AlphaFoldDB" id="A0A6G1HKF5"/>
<proteinExistence type="predicted"/>
<dbReference type="Proteomes" id="UP000799640">
    <property type="component" value="Unassembled WGS sequence"/>
</dbReference>
<organism evidence="1 2">
    <name type="scientific">Trichodelitschia bisporula</name>
    <dbReference type="NCBI Taxonomy" id="703511"/>
    <lineage>
        <taxon>Eukaryota</taxon>
        <taxon>Fungi</taxon>
        <taxon>Dikarya</taxon>
        <taxon>Ascomycota</taxon>
        <taxon>Pezizomycotina</taxon>
        <taxon>Dothideomycetes</taxon>
        <taxon>Dothideomycetes incertae sedis</taxon>
        <taxon>Phaeotrichales</taxon>
        <taxon>Phaeotrichaceae</taxon>
        <taxon>Trichodelitschia</taxon>
    </lineage>
</organism>
<keyword evidence="2" id="KW-1185">Reference proteome</keyword>
<evidence type="ECO:0000313" key="2">
    <source>
        <dbReference type="Proteomes" id="UP000799640"/>
    </source>
</evidence>
<protein>
    <submittedName>
        <fullName evidence="1">Uncharacterized protein</fullName>
    </submittedName>
</protein>
<evidence type="ECO:0000313" key="1">
    <source>
        <dbReference type="EMBL" id="KAF2396490.1"/>
    </source>
</evidence>